<keyword evidence="2" id="KW-1185">Reference proteome</keyword>
<protein>
    <submittedName>
        <fullName evidence="1">Uncharacterized protein</fullName>
    </submittedName>
</protein>
<name>A0A833QBX7_9POAL</name>
<accession>A0A833QBX7</accession>
<evidence type="ECO:0000313" key="2">
    <source>
        <dbReference type="Proteomes" id="UP000623129"/>
    </source>
</evidence>
<dbReference type="AlphaFoldDB" id="A0A833QBX7"/>
<gene>
    <name evidence="1" type="ORF">FCM35_KLT11552</name>
</gene>
<proteinExistence type="predicted"/>
<dbReference type="EMBL" id="SWLB01000022">
    <property type="protein sequence ID" value="KAF3324085.1"/>
    <property type="molecule type" value="Genomic_DNA"/>
</dbReference>
<dbReference type="Proteomes" id="UP000623129">
    <property type="component" value="Unassembled WGS sequence"/>
</dbReference>
<sequence>MWWGPAPQYVRRLEVGAWAAWRGISFLEKAINERLNVPKATVWNFVLSLAGGGGREELREERNIWKASLRFLKRQM</sequence>
<evidence type="ECO:0000313" key="1">
    <source>
        <dbReference type="EMBL" id="KAF3324085.1"/>
    </source>
</evidence>
<reference evidence="1" key="1">
    <citation type="submission" date="2020-01" db="EMBL/GenBank/DDBJ databases">
        <title>Genome sequence of Kobresia littledalei, the first chromosome-level genome in the family Cyperaceae.</title>
        <authorList>
            <person name="Qu G."/>
        </authorList>
    </citation>
    <scope>NUCLEOTIDE SEQUENCE</scope>
    <source>
        <strain evidence="1">C.B.Clarke</strain>
        <tissue evidence="1">Leaf</tissue>
    </source>
</reference>
<comment type="caution">
    <text evidence="1">The sequence shown here is derived from an EMBL/GenBank/DDBJ whole genome shotgun (WGS) entry which is preliminary data.</text>
</comment>
<organism evidence="1 2">
    <name type="scientific">Carex littledalei</name>
    <dbReference type="NCBI Taxonomy" id="544730"/>
    <lineage>
        <taxon>Eukaryota</taxon>
        <taxon>Viridiplantae</taxon>
        <taxon>Streptophyta</taxon>
        <taxon>Embryophyta</taxon>
        <taxon>Tracheophyta</taxon>
        <taxon>Spermatophyta</taxon>
        <taxon>Magnoliopsida</taxon>
        <taxon>Liliopsida</taxon>
        <taxon>Poales</taxon>
        <taxon>Cyperaceae</taxon>
        <taxon>Cyperoideae</taxon>
        <taxon>Cariceae</taxon>
        <taxon>Carex</taxon>
        <taxon>Carex subgen. Euthyceras</taxon>
    </lineage>
</organism>